<evidence type="ECO:0000256" key="3">
    <source>
        <dbReference type="ARBA" id="ARBA00011081"/>
    </source>
</evidence>
<dbReference type="SMART" id="SM00861">
    <property type="entry name" value="Transket_pyr"/>
    <property type="match status" value="1"/>
</dbReference>
<reference evidence="13 14" key="1">
    <citation type="submission" date="2020-07" db="EMBL/GenBank/DDBJ databases">
        <title>Complete genome and description of Selenomonas timonensis sp. nov., a new bacterium isolated from a gingivitis subject.</title>
        <authorList>
            <person name="Antezack A."/>
        </authorList>
    </citation>
    <scope>NUCLEOTIDE SEQUENCE [LARGE SCALE GENOMIC DNA]</scope>
    <source>
        <strain evidence="13 14">Marseille-Q3039</strain>
    </source>
</reference>
<dbReference type="CDD" id="cd07033">
    <property type="entry name" value="TPP_PYR_DXS_TK_like"/>
    <property type="match status" value="1"/>
</dbReference>
<dbReference type="GO" id="GO:0005829">
    <property type="term" value="C:cytosol"/>
    <property type="evidence" value="ECO:0007669"/>
    <property type="project" value="TreeGrafter"/>
</dbReference>
<dbReference type="PANTHER" id="PTHR43322:SF5">
    <property type="entry name" value="1-DEOXY-D-XYLULOSE-5-PHOSPHATE SYNTHASE, CHLOROPLASTIC"/>
    <property type="match status" value="1"/>
</dbReference>
<gene>
    <name evidence="13" type="ORF">H1B31_00605</name>
</gene>
<dbReference type="Proteomes" id="UP000515480">
    <property type="component" value="Chromosome"/>
</dbReference>
<evidence type="ECO:0000313" key="13">
    <source>
        <dbReference type="EMBL" id="QNH54513.1"/>
    </source>
</evidence>
<dbReference type="PANTHER" id="PTHR43322">
    <property type="entry name" value="1-D-DEOXYXYLULOSE 5-PHOSPHATE SYNTHASE-RELATED"/>
    <property type="match status" value="1"/>
</dbReference>
<keyword evidence="14" id="KW-1185">Reference proteome</keyword>
<keyword evidence="11" id="KW-0414">Isoprene biosynthesis</keyword>
<dbReference type="KEGG" id="stim:H1B31_00605"/>
<dbReference type="EC" id="2.2.1.7" evidence="5"/>
<dbReference type="SUPFAM" id="SSF52922">
    <property type="entry name" value="TK C-terminal domain-like"/>
    <property type="match status" value="1"/>
</dbReference>
<evidence type="ECO:0000256" key="10">
    <source>
        <dbReference type="ARBA" id="ARBA00023052"/>
    </source>
</evidence>
<evidence type="ECO:0000256" key="1">
    <source>
        <dbReference type="ARBA" id="ARBA00001946"/>
    </source>
</evidence>
<comment type="pathway">
    <text evidence="2">Metabolic intermediate biosynthesis; 1-deoxy-D-xylulose 5-phosphate biosynthesis; 1-deoxy-D-xylulose 5-phosphate from D-glyceraldehyde 3-phosphate and pyruvate: step 1/1.</text>
</comment>
<feature type="domain" description="Transketolase-like pyrimidine-binding" evidence="12">
    <location>
        <begin position="2"/>
        <end position="166"/>
    </location>
</feature>
<evidence type="ECO:0000256" key="4">
    <source>
        <dbReference type="ARBA" id="ARBA00011738"/>
    </source>
</evidence>
<comment type="cofactor">
    <cofactor evidence="1">
        <name>Mg(2+)</name>
        <dbReference type="ChEBI" id="CHEBI:18420"/>
    </cofactor>
</comment>
<evidence type="ECO:0000313" key="14">
    <source>
        <dbReference type="Proteomes" id="UP000515480"/>
    </source>
</evidence>
<name>A0A7G7VK70_9FIRM</name>
<evidence type="ECO:0000259" key="12">
    <source>
        <dbReference type="SMART" id="SM00861"/>
    </source>
</evidence>
<dbReference type="EMBL" id="CP060204">
    <property type="protein sequence ID" value="QNH54513.1"/>
    <property type="molecule type" value="Genomic_DNA"/>
</dbReference>
<dbReference type="GO" id="GO:0016114">
    <property type="term" value="P:terpenoid biosynthetic process"/>
    <property type="evidence" value="ECO:0007669"/>
    <property type="project" value="InterPro"/>
</dbReference>
<dbReference type="InterPro" id="IPR005477">
    <property type="entry name" value="Dxylulose-5-P_synthase"/>
</dbReference>
<keyword evidence="6" id="KW-0808">Transferase</keyword>
<dbReference type="Pfam" id="PF02779">
    <property type="entry name" value="Transket_pyr"/>
    <property type="match status" value="1"/>
</dbReference>
<comment type="subunit">
    <text evidence="4">Homodimer.</text>
</comment>
<dbReference type="InterPro" id="IPR009014">
    <property type="entry name" value="Transketo_C/PFOR_II"/>
</dbReference>
<dbReference type="Gene3D" id="3.40.50.970">
    <property type="match status" value="1"/>
</dbReference>
<dbReference type="GO" id="GO:0046872">
    <property type="term" value="F:metal ion binding"/>
    <property type="evidence" value="ECO:0007669"/>
    <property type="project" value="UniProtKB-KW"/>
</dbReference>
<dbReference type="AlphaFoldDB" id="A0A7G7VK70"/>
<evidence type="ECO:0000256" key="7">
    <source>
        <dbReference type="ARBA" id="ARBA00022723"/>
    </source>
</evidence>
<keyword evidence="7" id="KW-0479">Metal-binding</keyword>
<dbReference type="InterPro" id="IPR029061">
    <property type="entry name" value="THDP-binding"/>
</dbReference>
<dbReference type="RefSeq" id="WP_185980484.1">
    <property type="nucleotide sequence ID" value="NZ_CP060204.1"/>
</dbReference>
<dbReference type="GO" id="GO:0009228">
    <property type="term" value="P:thiamine biosynthetic process"/>
    <property type="evidence" value="ECO:0007669"/>
    <property type="project" value="UniProtKB-KW"/>
</dbReference>
<comment type="similarity">
    <text evidence="3">Belongs to the transketolase family. DXPS subfamily.</text>
</comment>
<accession>A0A7G7VK70</accession>
<protein>
    <recommendedName>
        <fullName evidence="5">1-deoxy-D-xylulose-5-phosphate synthase</fullName>
        <ecNumber evidence="5">2.2.1.7</ecNumber>
    </recommendedName>
</protein>
<dbReference type="Gene3D" id="3.40.50.920">
    <property type="match status" value="1"/>
</dbReference>
<keyword evidence="8" id="KW-0460">Magnesium</keyword>
<proteinExistence type="inferred from homology"/>
<organism evidence="13 14">
    <name type="scientific">Selenomonas timonae</name>
    <dbReference type="NCBI Taxonomy" id="2754044"/>
    <lineage>
        <taxon>Bacteria</taxon>
        <taxon>Bacillati</taxon>
        <taxon>Bacillota</taxon>
        <taxon>Negativicutes</taxon>
        <taxon>Selenomonadales</taxon>
        <taxon>Selenomonadaceae</taxon>
        <taxon>Selenomonas</taxon>
    </lineage>
</organism>
<sequence length="314" mass="35262">MPSVRDAFFSEIYRMTEQGEDIVIVSADLGAPSLDEFRRKFPHRFVNVGIAEQNLLSVATGLALSGKHVIAFGLNPFPVTRAYDQLRNFLGDLRIPVTVAALNTGTCSAECGYTHMPLEDFAMVRMIPSIKMVNPSDTSIAQVAARELVMSSLPTYIRFDKFLTEAYYQESEVDFQKGFFEMQASELFAVITTGNFSSMLKNSINTIKIQGEPPSLFDCYAFPLDTDLLAERLKSFSCIVTLEDQTPCAGLGSLIMEILSKHGIVKPIRSLGIEPKHWEGRIMNRNEIYDEMGYDIKSLEKRLQKTFEEMMDNG</sequence>
<dbReference type="SUPFAM" id="SSF52518">
    <property type="entry name" value="Thiamin diphosphate-binding fold (THDP-binding)"/>
    <property type="match status" value="1"/>
</dbReference>
<dbReference type="GO" id="GO:0019288">
    <property type="term" value="P:isopentenyl diphosphate biosynthetic process, methylerythritol 4-phosphate pathway"/>
    <property type="evidence" value="ECO:0007669"/>
    <property type="project" value="TreeGrafter"/>
</dbReference>
<dbReference type="InterPro" id="IPR005475">
    <property type="entry name" value="Transketolase-like_Pyr-bd"/>
</dbReference>
<keyword evidence="10" id="KW-0786">Thiamine pyrophosphate</keyword>
<evidence type="ECO:0000256" key="6">
    <source>
        <dbReference type="ARBA" id="ARBA00022679"/>
    </source>
</evidence>
<evidence type="ECO:0000256" key="2">
    <source>
        <dbReference type="ARBA" id="ARBA00004980"/>
    </source>
</evidence>
<evidence type="ECO:0000256" key="9">
    <source>
        <dbReference type="ARBA" id="ARBA00022977"/>
    </source>
</evidence>
<evidence type="ECO:0000256" key="8">
    <source>
        <dbReference type="ARBA" id="ARBA00022842"/>
    </source>
</evidence>
<evidence type="ECO:0000256" key="5">
    <source>
        <dbReference type="ARBA" id="ARBA00013150"/>
    </source>
</evidence>
<evidence type="ECO:0000256" key="11">
    <source>
        <dbReference type="ARBA" id="ARBA00023229"/>
    </source>
</evidence>
<keyword evidence="9" id="KW-0784">Thiamine biosynthesis</keyword>
<dbReference type="GO" id="GO:0008661">
    <property type="term" value="F:1-deoxy-D-xylulose-5-phosphate synthase activity"/>
    <property type="evidence" value="ECO:0007669"/>
    <property type="project" value="UniProtKB-EC"/>
</dbReference>